<proteinExistence type="predicted"/>
<evidence type="ECO:0000313" key="1">
    <source>
        <dbReference type="EMBL" id="ETR65700.1"/>
    </source>
</evidence>
<protein>
    <recommendedName>
        <fullName evidence="3">EF-hand domain-containing protein</fullName>
    </recommendedName>
</protein>
<organism evidence="1 2">
    <name type="scientific">Candidatus Magnetoglobus multicellularis str. Araruama</name>
    <dbReference type="NCBI Taxonomy" id="890399"/>
    <lineage>
        <taxon>Bacteria</taxon>
        <taxon>Pseudomonadati</taxon>
        <taxon>Thermodesulfobacteriota</taxon>
        <taxon>Desulfobacteria</taxon>
        <taxon>Desulfobacterales</taxon>
        <taxon>Desulfobacteraceae</taxon>
        <taxon>Candidatus Magnetoglobus</taxon>
    </lineage>
</organism>
<dbReference type="PROSITE" id="PS00018">
    <property type="entry name" value="EF_HAND_1"/>
    <property type="match status" value="1"/>
</dbReference>
<dbReference type="AlphaFoldDB" id="A0A1V1NSX9"/>
<comment type="caution">
    <text evidence="1">The sequence shown here is derived from an EMBL/GenBank/DDBJ whole genome shotgun (WGS) entry which is preliminary data.</text>
</comment>
<dbReference type="EMBL" id="ATBP01002580">
    <property type="protein sequence ID" value="ETR65700.1"/>
    <property type="molecule type" value="Genomic_DNA"/>
</dbReference>
<dbReference type="InterPro" id="IPR018247">
    <property type="entry name" value="EF_Hand_1_Ca_BS"/>
</dbReference>
<accession>A0A1V1NSX9</accession>
<name>A0A1V1NSX9_9BACT</name>
<gene>
    <name evidence="1" type="ORF">OMM_13850</name>
</gene>
<evidence type="ECO:0008006" key="3">
    <source>
        <dbReference type="Google" id="ProtNLM"/>
    </source>
</evidence>
<reference evidence="2" key="1">
    <citation type="submission" date="2012-11" db="EMBL/GenBank/DDBJ databases">
        <authorList>
            <person name="Lucero-Rivera Y.E."/>
            <person name="Tovar-Ramirez D."/>
        </authorList>
    </citation>
    <scope>NUCLEOTIDE SEQUENCE [LARGE SCALE GENOMIC DNA]</scope>
    <source>
        <strain evidence="2">Araruama</strain>
    </source>
</reference>
<dbReference type="Proteomes" id="UP000189670">
    <property type="component" value="Unassembled WGS sequence"/>
</dbReference>
<sequence>MDINTALGTLSPQRDDRLISQTQFAVFDGHTWVGSLKLLQPGDGYMIQEMNDFLDVNKDGVLNLGDVIYLLHIITGIR</sequence>
<evidence type="ECO:0000313" key="2">
    <source>
        <dbReference type="Proteomes" id="UP000189670"/>
    </source>
</evidence>